<evidence type="ECO:0000256" key="3">
    <source>
        <dbReference type="ARBA" id="ARBA00023163"/>
    </source>
</evidence>
<keyword evidence="2 5" id="KW-0238">DNA-binding</keyword>
<sequence length="175" mass="20284">LKKNSQKRQKITKQKRNITTVVKICVPLTYFHFCSHHFTSYCSSFRFDFMTFIAVTAYQNSEVTQLKISYNPFAKGFREGSERDRKRTSTSPACSEPSPKRISPMSVEMTVKCEVPLTNPLLFPWAAPPTDQSAPRASDALSMQWYNYYQNPFYPSLPYYYPYMQNCYPASAPEC</sequence>
<dbReference type="InterPro" id="IPR008967">
    <property type="entry name" value="p53-like_TF_DNA-bd_sf"/>
</dbReference>
<evidence type="ECO:0000256" key="6">
    <source>
        <dbReference type="SAM" id="MobiDB-lite"/>
    </source>
</evidence>
<evidence type="ECO:0000259" key="7">
    <source>
        <dbReference type="PROSITE" id="PS50252"/>
    </source>
</evidence>
<dbReference type="PRINTS" id="PR00937">
    <property type="entry name" value="TBOX"/>
</dbReference>
<dbReference type="InterPro" id="IPR036960">
    <property type="entry name" value="T-box_sf"/>
</dbReference>
<organism evidence="8 9">
    <name type="scientific">Heligmosomoides polygyrus</name>
    <name type="common">Parasitic roundworm</name>
    <dbReference type="NCBI Taxonomy" id="6339"/>
    <lineage>
        <taxon>Eukaryota</taxon>
        <taxon>Metazoa</taxon>
        <taxon>Ecdysozoa</taxon>
        <taxon>Nematoda</taxon>
        <taxon>Chromadorea</taxon>
        <taxon>Rhabditida</taxon>
        <taxon>Rhabditina</taxon>
        <taxon>Rhabditomorpha</taxon>
        <taxon>Strongyloidea</taxon>
        <taxon>Heligmosomidae</taxon>
        <taxon>Heligmosomoides</taxon>
    </lineage>
</organism>
<dbReference type="AlphaFoldDB" id="A0A183GC44"/>
<dbReference type="Proteomes" id="UP000050761">
    <property type="component" value="Unassembled WGS sequence"/>
</dbReference>
<evidence type="ECO:0000313" key="9">
    <source>
        <dbReference type="WBParaSite" id="HPBE_0001971401-mRNA-1"/>
    </source>
</evidence>
<dbReference type="PROSITE" id="PS50252">
    <property type="entry name" value="TBOX_3"/>
    <property type="match status" value="1"/>
</dbReference>
<evidence type="ECO:0000313" key="8">
    <source>
        <dbReference type="Proteomes" id="UP000050761"/>
    </source>
</evidence>
<proteinExistence type="predicted"/>
<evidence type="ECO:0000256" key="4">
    <source>
        <dbReference type="ARBA" id="ARBA00023242"/>
    </source>
</evidence>
<dbReference type="SUPFAM" id="SSF49417">
    <property type="entry name" value="p53-like transcription factors"/>
    <property type="match status" value="1"/>
</dbReference>
<dbReference type="WBParaSite" id="HPBE_0001971401-mRNA-1">
    <property type="protein sequence ID" value="HPBE_0001971401-mRNA-1"/>
    <property type="gene ID" value="HPBE_0001971401"/>
</dbReference>
<dbReference type="GO" id="GO:0001708">
    <property type="term" value="P:cell fate specification"/>
    <property type="evidence" value="ECO:0007669"/>
    <property type="project" value="TreeGrafter"/>
</dbReference>
<evidence type="ECO:0000256" key="1">
    <source>
        <dbReference type="ARBA" id="ARBA00023015"/>
    </source>
</evidence>
<evidence type="ECO:0000256" key="5">
    <source>
        <dbReference type="PROSITE-ProRule" id="PRU00201"/>
    </source>
</evidence>
<reference evidence="9" key="1">
    <citation type="submission" date="2019-09" db="UniProtKB">
        <authorList>
            <consortium name="WormBaseParasite"/>
        </authorList>
    </citation>
    <scope>IDENTIFICATION</scope>
</reference>
<name>A0A183GC44_HELPZ</name>
<dbReference type="PANTHER" id="PTHR11267:SF170">
    <property type="entry name" value="T-BOX PROTEIN 33-RELATED"/>
    <property type="match status" value="1"/>
</dbReference>
<comment type="caution">
    <text evidence="5">Lacks conserved residue(s) required for the propagation of feature annotation.</text>
</comment>
<dbReference type="GO" id="GO:0005634">
    <property type="term" value="C:nucleus"/>
    <property type="evidence" value="ECO:0007669"/>
    <property type="project" value="UniProtKB-SubCell"/>
</dbReference>
<feature type="domain" description="T-box" evidence="7">
    <location>
        <begin position="44"/>
        <end position="79"/>
    </location>
</feature>
<dbReference type="Pfam" id="PF00907">
    <property type="entry name" value="T-box"/>
    <property type="match status" value="1"/>
</dbReference>
<dbReference type="GO" id="GO:0000978">
    <property type="term" value="F:RNA polymerase II cis-regulatory region sequence-specific DNA binding"/>
    <property type="evidence" value="ECO:0007669"/>
    <property type="project" value="InterPro"/>
</dbReference>
<keyword evidence="1" id="KW-0805">Transcription regulation</keyword>
<dbReference type="InterPro" id="IPR046360">
    <property type="entry name" value="T-box_DNA-bd"/>
</dbReference>
<comment type="subcellular location">
    <subcellularLocation>
        <location evidence="5">Nucleus</location>
    </subcellularLocation>
</comment>
<dbReference type="GO" id="GO:0000981">
    <property type="term" value="F:DNA-binding transcription factor activity, RNA polymerase II-specific"/>
    <property type="evidence" value="ECO:0007669"/>
    <property type="project" value="TreeGrafter"/>
</dbReference>
<dbReference type="InterPro" id="IPR001699">
    <property type="entry name" value="TF_T-box"/>
</dbReference>
<dbReference type="GO" id="GO:0000785">
    <property type="term" value="C:chromatin"/>
    <property type="evidence" value="ECO:0007669"/>
    <property type="project" value="TreeGrafter"/>
</dbReference>
<keyword evidence="3" id="KW-0804">Transcription</keyword>
<keyword evidence="4 5" id="KW-0539">Nucleus</keyword>
<dbReference type="GO" id="GO:0045893">
    <property type="term" value="P:positive regulation of DNA-templated transcription"/>
    <property type="evidence" value="ECO:0007669"/>
    <property type="project" value="InterPro"/>
</dbReference>
<evidence type="ECO:0000256" key="2">
    <source>
        <dbReference type="ARBA" id="ARBA00023125"/>
    </source>
</evidence>
<accession>A0A183GC44</accession>
<feature type="region of interest" description="Disordered" evidence="6">
    <location>
        <begin position="79"/>
        <end position="102"/>
    </location>
</feature>
<dbReference type="PANTHER" id="PTHR11267">
    <property type="entry name" value="T-BOX PROTEIN-RELATED"/>
    <property type="match status" value="1"/>
</dbReference>
<keyword evidence="8" id="KW-1185">Reference proteome</keyword>
<dbReference type="Gene3D" id="2.60.40.820">
    <property type="entry name" value="Transcription factor, T-box"/>
    <property type="match status" value="1"/>
</dbReference>
<protein>
    <submittedName>
        <fullName evidence="9">T-box domain-containing protein</fullName>
    </submittedName>
</protein>